<protein>
    <submittedName>
        <fullName evidence="1">Peroxide stress protein YaaA</fullName>
    </submittedName>
</protein>
<reference evidence="2" key="1">
    <citation type="journal article" date="2019" name="Int. J. Syst. Evol. Microbiol.">
        <title>The Global Catalogue of Microorganisms (GCM) 10K type strain sequencing project: providing services to taxonomists for standard genome sequencing and annotation.</title>
        <authorList>
            <consortium name="The Broad Institute Genomics Platform"/>
            <consortium name="The Broad Institute Genome Sequencing Center for Infectious Disease"/>
            <person name="Wu L."/>
            <person name="Ma J."/>
        </authorList>
    </citation>
    <scope>NUCLEOTIDE SEQUENCE [LARGE SCALE GENOMIC DNA]</scope>
    <source>
        <strain evidence="2">JCM 17137</strain>
    </source>
</reference>
<organism evidence="1 2">
    <name type="scientific">Salinactinospora qingdaonensis</name>
    <dbReference type="NCBI Taxonomy" id="702744"/>
    <lineage>
        <taxon>Bacteria</taxon>
        <taxon>Bacillati</taxon>
        <taxon>Actinomycetota</taxon>
        <taxon>Actinomycetes</taxon>
        <taxon>Streptosporangiales</taxon>
        <taxon>Nocardiopsidaceae</taxon>
        <taxon>Salinactinospora</taxon>
    </lineage>
</organism>
<dbReference type="EMBL" id="BAABDD010000001">
    <property type="protein sequence ID" value="GAA3723829.1"/>
    <property type="molecule type" value="Genomic_DNA"/>
</dbReference>
<dbReference type="PANTHER" id="PTHR30283">
    <property type="entry name" value="PEROXIDE STRESS RESPONSE PROTEIN YAAA"/>
    <property type="match status" value="1"/>
</dbReference>
<accession>A0ABP7ES86</accession>
<evidence type="ECO:0000313" key="2">
    <source>
        <dbReference type="Proteomes" id="UP001500908"/>
    </source>
</evidence>
<dbReference type="Proteomes" id="UP001500908">
    <property type="component" value="Unassembled WGS sequence"/>
</dbReference>
<proteinExistence type="predicted"/>
<keyword evidence="2" id="KW-1185">Reference proteome</keyword>
<dbReference type="Pfam" id="PF03883">
    <property type="entry name" value="H2O2_YaaD"/>
    <property type="match status" value="1"/>
</dbReference>
<dbReference type="RefSeq" id="WP_344966189.1">
    <property type="nucleotide sequence ID" value="NZ_BAABDD010000001.1"/>
</dbReference>
<sequence>MLILLPPSEGKAAAGDGPPLDLATLSLPEINGARAQVLEELEELCAGPAERARTVLGLSARQMGEVERDRSVRTAATLPACRLYTGVLYDALRLPELLAGDSAAVTRASVVIFSGLWGVVTPEDHLPPYRLSMGVKLPRLGGLGAFWRGHLSEPLTKQATGQLIVDCRSAAYAAAFKPDPDTAGHSVSVRVCSERVVNGETHRSVVSHMAKATRGAVAHDLLAARVDAETPQELSAALHDLGYRVELGPPPRHGTTRTMDVIVAETSGGGHKKGP</sequence>
<gene>
    <name evidence="1" type="primary">yaaA</name>
    <name evidence="1" type="ORF">GCM10022402_00580</name>
</gene>
<evidence type="ECO:0000313" key="1">
    <source>
        <dbReference type="EMBL" id="GAA3723829.1"/>
    </source>
</evidence>
<dbReference type="PANTHER" id="PTHR30283:SF4">
    <property type="entry name" value="PEROXIDE STRESS RESISTANCE PROTEIN YAAA"/>
    <property type="match status" value="1"/>
</dbReference>
<name>A0ABP7ES86_9ACTN</name>
<dbReference type="InterPro" id="IPR005583">
    <property type="entry name" value="YaaA"/>
</dbReference>
<dbReference type="NCBIfam" id="NF002545">
    <property type="entry name" value="PRK02101.2-3"/>
    <property type="match status" value="1"/>
</dbReference>
<comment type="caution">
    <text evidence="1">The sequence shown here is derived from an EMBL/GenBank/DDBJ whole genome shotgun (WGS) entry which is preliminary data.</text>
</comment>